<gene>
    <name evidence="1" type="ORF">DHETER_LOCUS11394</name>
</gene>
<accession>A0ACA9P5X9</accession>
<organism evidence="1 2">
    <name type="scientific">Dentiscutata heterogama</name>
    <dbReference type="NCBI Taxonomy" id="1316150"/>
    <lineage>
        <taxon>Eukaryota</taxon>
        <taxon>Fungi</taxon>
        <taxon>Fungi incertae sedis</taxon>
        <taxon>Mucoromycota</taxon>
        <taxon>Glomeromycotina</taxon>
        <taxon>Glomeromycetes</taxon>
        <taxon>Diversisporales</taxon>
        <taxon>Gigasporaceae</taxon>
        <taxon>Dentiscutata</taxon>
    </lineage>
</organism>
<keyword evidence="2" id="KW-1185">Reference proteome</keyword>
<reference evidence="1" key="1">
    <citation type="submission" date="2021-06" db="EMBL/GenBank/DDBJ databases">
        <authorList>
            <person name="Kallberg Y."/>
            <person name="Tangrot J."/>
            <person name="Rosling A."/>
        </authorList>
    </citation>
    <scope>NUCLEOTIDE SEQUENCE</scope>
    <source>
        <strain evidence="1">IL203A</strain>
    </source>
</reference>
<name>A0ACA9P5X9_9GLOM</name>
<evidence type="ECO:0000313" key="2">
    <source>
        <dbReference type="Proteomes" id="UP000789702"/>
    </source>
</evidence>
<dbReference type="Proteomes" id="UP000789702">
    <property type="component" value="Unassembled WGS sequence"/>
</dbReference>
<protein>
    <submittedName>
        <fullName evidence="1">343_t:CDS:1</fullName>
    </submittedName>
</protein>
<comment type="caution">
    <text evidence="1">The sequence shown here is derived from an EMBL/GenBank/DDBJ whole genome shotgun (WGS) entry which is preliminary data.</text>
</comment>
<feature type="non-terminal residue" evidence="1">
    <location>
        <position position="1"/>
    </location>
</feature>
<evidence type="ECO:0000313" key="1">
    <source>
        <dbReference type="EMBL" id="CAG8693824.1"/>
    </source>
</evidence>
<dbReference type="EMBL" id="CAJVPU010024817">
    <property type="protein sequence ID" value="CAG8693824.1"/>
    <property type="molecule type" value="Genomic_DNA"/>
</dbReference>
<sequence>FGVKSRCVTLELTEYYMKRGMFNNERFENTLEAILTTKSLTDCIVLKLTWHHASIFFSEWDGFKIQDTITSKPVNKLNIELNSRLDGPGHSKIMCNNSETPNYDNYDIDNNYNSNDDYSNDENEEITNEESIIRE</sequence>
<proteinExistence type="predicted"/>